<dbReference type="Pfam" id="PF06052">
    <property type="entry name" value="3-HAO"/>
    <property type="match status" value="1"/>
</dbReference>
<accession>A0A2N1JER3</accession>
<name>A0A2N1JER3_9BASI</name>
<dbReference type="SUPFAM" id="SSF51182">
    <property type="entry name" value="RmlC-like cupins"/>
    <property type="match status" value="1"/>
</dbReference>
<evidence type="ECO:0000256" key="4">
    <source>
        <dbReference type="ARBA" id="ARBA00022723"/>
    </source>
</evidence>
<evidence type="ECO:0000256" key="2">
    <source>
        <dbReference type="ARBA" id="ARBA00002752"/>
    </source>
</evidence>
<dbReference type="InterPro" id="IPR014710">
    <property type="entry name" value="RmlC-like_jellyroll"/>
</dbReference>
<keyword evidence="6" id="KW-0560">Oxidoreductase</keyword>
<keyword evidence="9" id="KW-1185">Reference proteome</keyword>
<dbReference type="GO" id="GO:0005506">
    <property type="term" value="F:iron ion binding"/>
    <property type="evidence" value="ECO:0007669"/>
    <property type="project" value="InterPro"/>
</dbReference>
<keyword evidence="7" id="KW-0408">Iron</keyword>
<evidence type="ECO:0000313" key="9">
    <source>
        <dbReference type="Proteomes" id="UP000232875"/>
    </source>
</evidence>
<protein>
    <submittedName>
        <fullName evidence="8">Bna1p</fullName>
    </submittedName>
</protein>
<comment type="function">
    <text evidence="2">Catalyzes the oxidative ring opening of 3-hydroxyanthranilate to 2-amino-3-carboxymuconate semialdehyde, which spontaneously cyclizes to quinolinate.</text>
</comment>
<dbReference type="InterPro" id="IPR010329">
    <property type="entry name" value="3hydroanth_dOase"/>
</dbReference>
<dbReference type="AlphaFoldDB" id="A0A2N1JER3"/>
<dbReference type="InterPro" id="IPR011051">
    <property type="entry name" value="RmlC_Cupin_sf"/>
</dbReference>
<evidence type="ECO:0000256" key="1">
    <source>
        <dbReference type="ARBA" id="ARBA00001954"/>
    </source>
</evidence>
<evidence type="ECO:0000256" key="7">
    <source>
        <dbReference type="ARBA" id="ARBA00023004"/>
    </source>
</evidence>
<dbReference type="GO" id="GO:0046874">
    <property type="term" value="P:quinolinate metabolic process"/>
    <property type="evidence" value="ECO:0007669"/>
    <property type="project" value="TreeGrafter"/>
</dbReference>
<organism evidence="8 9">
    <name type="scientific">Malassezia vespertilionis</name>
    <dbReference type="NCBI Taxonomy" id="2020962"/>
    <lineage>
        <taxon>Eukaryota</taxon>
        <taxon>Fungi</taxon>
        <taxon>Dikarya</taxon>
        <taxon>Basidiomycota</taxon>
        <taxon>Ustilaginomycotina</taxon>
        <taxon>Malasseziomycetes</taxon>
        <taxon>Malasseziales</taxon>
        <taxon>Malasseziaceae</taxon>
        <taxon>Malassezia</taxon>
    </lineage>
</organism>
<dbReference type="STRING" id="2020962.A0A2N1JER3"/>
<dbReference type="Gene3D" id="2.60.120.10">
    <property type="entry name" value="Jelly Rolls"/>
    <property type="match status" value="1"/>
</dbReference>
<dbReference type="OrthoDB" id="204928at2759"/>
<keyword evidence="4" id="KW-0479">Metal-binding</keyword>
<sequence>MSPSDGWPTEELFYQAKGHMHLRIVDEGKFRTIEIKEGEYFLLPANTLHSPKRFADTIGLVLERTRERDQVHWFCPNLKAHDDKPFMIYCDEFLTKDLFEHLPKLLKHWASSEELRLCRDCGYQAAPLESPECPLV</sequence>
<dbReference type="GO" id="GO:0034354">
    <property type="term" value="P:'de novo' NAD+ biosynthetic process from L-tryptophan"/>
    <property type="evidence" value="ECO:0007669"/>
    <property type="project" value="TreeGrafter"/>
</dbReference>
<keyword evidence="3" id="KW-0662">Pyridine nucleotide biosynthesis</keyword>
<dbReference type="GO" id="GO:0000334">
    <property type="term" value="F:3-hydroxyanthranilate 3,4-dioxygenase activity"/>
    <property type="evidence" value="ECO:0007669"/>
    <property type="project" value="InterPro"/>
</dbReference>
<dbReference type="PANTHER" id="PTHR15497">
    <property type="entry name" value="3-HYDROXYANTHRANILATE 3,4-DIOXYGENASE"/>
    <property type="match status" value="1"/>
</dbReference>
<dbReference type="Proteomes" id="UP000232875">
    <property type="component" value="Unassembled WGS sequence"/>
</dbReference>
<dbReference type="PANTHER" id="PTHR15497:SF1">
    <property type="entry name" value="3-HYDROXYANTHRANILATE 3,4-DIOXYGENASE"/>
    <property type="match status" value="1"/>
</dbReference>
<evidence type="ECO:0000256" key="6">
    <source>
        <dbReference type="ARBA" id="ARBA00023002"/>
    </source>
</evidence>
<dbReference type="EMBL" id="KZ454988">
    <property type="protein sequence ID" value="PKI85044.1"/>
    <property type="molecule type" value="Genomic_DNA"/>
</dbReference>
<comment type="cofactor">
    <cofactor evidence="1">
        <name>Fe(2+)</name>
        <dbReference type="ChEBI" id="CHEBI:29033"/>
    </cofactor>
</comment>
<evidence type="ECO:0000256" key="5">
    <source>
        <dbReference type="ARBA" id="ARBA00022964"/>
    </source>
</evidence>
<evidence type="ECO:0000256" key="3">
    <source>
        <dbReference type="ARBA" id="ARBA00022642"/>
    </source>
</evidence>
<reference evidence="8 9" key="1">
    <citation type="submission" date="2017-10" db="EMBL/GenBank/DDBJ databases">
        <title>A novel species of cold-tolerant Malassezia isolated from bats.</title>
        <authorList>
            <person name="Lorch J.M."/>
            <person name="Palmer J.M."/>
            <person name="Vanderwolf K.J."/>
            <person name="Schmidt K.Z."/>
            <person name="Verant M.L."/>
            <person name="Weller T.J."/>
            <person name="Blehert D.S."/>
        </authorList>
    </citation>
    <scope>NUCLEOTIDE SEQUENCE [LARGE SCALE GENOMIC DNA]</scope>
    <source>
        <strain evidence="8 9">NWHC:44797-103</strain>
    </source>
</reference>
<proteinExistence type="predicted"/>
<gene>
    <name evidence="8" type="primary">BNA1</name>
    <name evidence="8" type="ORF">MVES_000937</name>
</gene>
<evidence type="ECO:0000313" key="8">
    <source>
        <dbReference type="EMBL" id="PKI85044.1"/>
    </source>
</evidence>
<dbReference type="GO" id="GO:0005737">
    <property type="term" value="C:cytoplasm"/>
    <property type="evidence" value="ECO:0007669"/>
    <property type="project" value="TreeGrafter"/>
</dbReference>
<keyword evidence="5" id="KW-0223">Dioxygenase</keyword>